<organism evidence="1">
    <name type="scientific">Oryza sativa subsp. japonica</name>
    <name type="common">Rice</name>
    <dbReference type="NCBI Taxonomy" id="39947"/>
    <lineage>
        <taxon>Eukaryota</taxon>
        <taxon>Viridiplantae</taxon>
        <taxon>Streptophyta</taxon>
        <taxon>Embryophyta</taxon>
        <taxon>Tracheophyta</taxon>
        <taxon>Spermatophyta</taxon>
        <taxon>Magnoliopsida</taxon>
        <taxon>Liliopsida</taxon>
        <taxon>Poales</taxon>
        <taxon>Poaceae</taxon>
        <taxon>BOP clade</taxon>
        <taxon>Oryzoideae</taxon>
        <taxon>Oryzeae</taxon>
        <taxon>Oryzinae</taxon>
        <taxon>Oryza</taxon>
        <taxon>Oryza sativa</taxon>
    </lineage>
</organism>
<protein>
    <submittedName>
        <fullName evidence="1">Transposon protein, putative, unclassified</fullName>
    </submittedName>
</protein>
<gene>
    <name evidence="1" type="ordered locus">LOC_Os03g48364</name>
</gene>
<reference evidence="1" key="2">
    <citation type="submission" date="2006-06" db="EMBL/GenBank/DDBJ databases">
        <authorList>
            <person name="Buell R."/>
            <person name="Wing R.A."/>
            <person name="McCombie W.A."/>
            <person name="Ouyang S."/>
        </authorList>
    </citation>
    <scope>NUCLEOTIDE SEQUENCE</scope>
</reference>
<reference evidence="1" key="1">
    <citation type="journal article" date="2005" name="Genome Res.">
        <title>Sequence, annotation, and analysis of synteny between rice chromosome 3 and diverged grass species.</title>
        <authorList>
            <consortium name="Rice Chromosome 3 Sequencing Consortium"/>
            <person name="Buell C.R."/>
            <person name="Yuan Q."/>
            <person name="Ouyang S."/>
            <person name="Liu J."/>
            <person name="Zhu W."/>
            <person name="Wang A."/>
            <person name="Maiti R."/>
            <person name="Haas B."/>
            <person name="Wortman J."/>
            <person name="Pertea M."/>
            <person name="Jones K.M."/>
            <person name="Kim M."/>
            <person name="Overton L."/>
            <person name="Tsitrin T."/>
            <person name="Fadrosh D."/>
            <person name="Bera J."/>
            <person name="Weaver B."/>
            <person name="Jin S."/>
            <person name="Johri S."/>
            <person name="Reardon M."/>
            <person name="Webb K."/>
            <person name="Hill J."/>
            <person name="Moffat K."/>
            <person name="Tallon L."/>
            <person name="Van Aken S."/>
            <person name="Lewis M."/>
            <person name="Utterback T."/>
            <person name="Feldblyum T."/>
            <person name="Zismann V."/>
            <person name="Iobst S."/>
            <person name="Hsiao J."/>
            <person name="de Vazeille A.R."/>
            <person name="Salzberg S.L."/>
            <person name="White O."/>
            <person name="Fraser C."/>
            <person name="Yu Y."/>
            <person name="Kim H."/>
            <person name="Rambo T."/>
            <person name="Currie J."/>
            <person name="Collura K."/>
            <person name="Kernodle-Thompson S."/>
            <person name="Wei F."/>
            <person name="Kudrna K."/>
            <person name="Ammiraju J.S."/>
            <person name="Luo M."/>
            <person name="Goicoechea J.L."/>
            <person name="Wing R.A."/>
            <person name="Henry D."/>
            <person name="Oates R."/>
            <person name="Palmer M."/>
            <person name="Pries G."/>
            <person name="Saski C."/>
            <person name="Simmons J."/>
            <person name="Soderlund C."/>
            <person name="Nelson W."/>
            <person name="de la Bastide M."/>
            <person name="Spiegel L."/>
            <person name="Nascimento L."/>
            <person name="Huang E."/>
            <person name="Preston R."/>
            <person name="Zutavern T."/>
            <person name="Palmer L."/>
            <person name="O'Shaughnessy A."/>
            <person name="Dike S."/>
            <person name="McCombie W.R."/>
            <person name="Minx P."/>
            <person name="Cordum H."/>
            <person name="Wilson R."/>
            <person name="Jin W."/>
            <person name="Lee H.R."/>
            <person name="Jiang J."/>
            <person name="Jackson S."/>
        </authorList>
    </citation>
    <scope>NUCLEOTIDE SEQUENCE [LARGE SCALE GENOMIC DNA]</scope>
</reference>
<dbReference type="EMBL" id="DP000009">
    <property type="protein sequence ID" value="ABF98280.1"/>
    <property type="molecule type" value="Genomic_DNA"/>
</dbReference>
<proteinExistence type="predicted"/>
<accession>Q10EY5</accession>
<dbReference type="AlphaFoldDB" id="Q10EY5"/>
<name>Q10EY5_ORYSJ</name>
<evidence type="ECO:0000313" key="1">
    <source>
        <dbReference type="EMBL" id="ABF98280.1"/>
    </source>
</evidence>
<sequence>MAYPRIHGHYLHALRKFSTVFESYSDKTGSLMYRVGSDVSEFYWRPPDLRYKRDPLGRPKASNLTANTTPTAYEVGACRSQVAGRSSRTNSITISPVSSSSIVPFVTCGFPSYNPISTELGLLPIKGPEPV</sequence>